<dbReference type="Pfam" id="PF12770">
    <property type="entry name" value="CHAT"/>
    <property type="match status" value="1"/>
</dbReference>
<keyword evidence="3" id="KW-1185">Reference proteome</keyword>
<evidence type="ECO:0000313" key="3">
    <source>
        <dbReference type="Proteomes" id="UP000050509"/>
    </source>
</evidence>
<sequence length="708" mass="78066">MIMPIPQEEINTKWIQVAEDETVGAVLARLPGDRTQRAFFYIVLPVAGGRYIVARWVEVEQIAAQTGQDIRGLRFASLQGLPQPVEAVERDSMGISAAREQRDAQPGKRLVVLTDGQPVGLLTIETLAGETLGADPFAPVPRRPVVLGIDDAAPEVAATTPATQTQPSEPQADNRVINGWVEGLGSNEPLQLKQVYELRLDVDAPRADARLRVEGINTLIQQLAADQELLEILVVLEPGDFTLYGLDQQVIVVPREGKSKNTALFAIEPKKKGTSTLNLLFYVNNRVFQKIAMTFQVGRAAGSDKTIAIKATGVALPSALVQPPREHGQPVNVMIIKKEEGYQFVVQGGGVARALLRVTEAQTADWIRYARQELKNIIYKMVDNQYVYQDENTTIPPKIHTESLKALAKVGFSLYDGLFFGNNGPDAQAMGRLLSELSQKRQLNIQVAGDRFFFPWALLYDRDSPENVDPQGFWGFKHIIEYTPEFSQPSPVSFDPNIMVGDTLDIGFVCNNAIDTQFSRPILADQRAFFNSLPGVSVKDYPNVADLTSLLLDTNAPPLIYMYCHAVSKFPNEDGGVDDSTLGLTDAKVTLRELKLAASTRRPILARAPLVYLNACQSAELSPYLYDGLVPYLIARGVRGVLGTEVDTPALFAAEFAKEFLKRFVAGDRPLGELLLELRREYLEQKNNISGLVYALYSSGDVVVRREA</sequence>
<dbReference type="EMBL" id="LJCR01000029">
    <property type="protein sequence ID" value="KPV54631.1"/>
    <property type="molecule type" value="Genomic_DNA"/>
</dbReference>
<gene>
    <name evidence="2" type="ORF">SE17_02540</name>
</gene>
<evidence type="ECO:0000259" key="1">
    <source>
        <dbReference type="Pfam" id="PF12770"/>
    </source>
</evidence>
<feature type="domain" description="CHAT" evidence="1">
    <location>
        <begin position="542"/>
        <end position="687"/>
    </location>
</feature>
<comment type="caution">
    <text evidence="2">The sequence shown here is derived from an EMBL/GenBank/DDBJ whole genome shotgun (WGS) entry which is preliminary data.</text>
</comment>
<dbReference type="Proteomes" id="UP000050509">
    <property type="component" value="Unassembled WGS sequence"/>
</dbReference>
<evidence type="ECO:0000313" key="2">
    <source>
        <dbReference type="EMBL" id="KPV54631.1"/>
    </source>
</evidence>
<dbReference type="AlphaFoldDB" id="A0A0P9DXF5"/>
<dbReference type="InterPro" id="IPR024983">
    <property type="entry name" value="CHAT_dom"/>
</dbReference>
<name>A0A0P9DXF5_9CHLR</name>
<accession>A0A0P9DXF5</accession>
<proteinExistence type="predicted"/>
<protein>
    <recommendedName>
        <fullName evidence="1">CHAT domain-containing protein</fullName>
    </recommendedName>
</protein>
<organism evidence="2 3">
    <name type="scientific">Kouleothrix aurantiaca</name>
    <dbReference type="NCBI Taxonomy" id="186479"/>
    <lineage>
        <taxon>Bacteria</taxon>
        <taxon>Bacillati</taxon>
        <taxon>Chloroflexota</taxon>
        <taxon>Chloroflexia</taxon>
        <taxon>Chloroflexales</taxon>
        <taxon>Roseiflexineae</taxon>
        <taxon>Roseiflexaceae</taxon>
        <taxon>Kouleothrix</taxon>
    </lineage>
</organism>
<reference evidence="2 3" key="1">
    <citation type="submission" date="2015-09" db="EMBL/GenBank/DDBJ databases">
        <title>Draft genome sequence of Kouleothrix aurantiaca JCM 19913.</title>
        <authorList>
            <person name="Hemp J."/>
        </authorList>
    </citation>
    <scope>NUCLEOTIDE SEQUENCE [LARGE SCALE GENOMIC DNA]</scope>
    <source>
        <strain evidence="2 3">COM-B</strain>
    </source>
</reference>